<organism evidence="2 3">
    <name type="scientific">Athelia psychrophila</name>
    <dbReference type="NCBI Taxonomy" id="1759441"/>
    <lineage>
        <taxon>Eukaryota</taxon>
        <taxon>Fungi</taxon>
        <taxon>Dikarya</taxon>
        <taxon>Basidiomycota</taxon>
        <taxon>Agaricomycotina</taxon>
        <taxon>Agaricomycetes</taxon>
        <taxon>Agaricomycetidae</taxon>
        <taxon>Atheliales</taxon>
        <taxon>Atheliaceae</taxon>
        <taxon>Athelia</taxon>
    </lineage>
</organism>
<accession>A0A166GY53</accession>
<protein>
    <recommendedName>
        <fullName evidence="4">Fungal-type protein kinase domain-containing protein</fullName>
    </recommendedName>
</protein>
<feature type="region of interest" description="Disordered" evidence="1">
    <location>
        <begin position="139"/>
        <end position="187"/>
    </location>
</feature>
<evidence type="ECO:0000313" key="2">
    <source>
        <dbReference type="EMBL" id="KZP18283.1"/>
    </source>
</evidence>
<name>A0A166GY53_9AGAM</name>
<sequence>MDNVVRPKNLERTGTVPFLSLDILSNPDFQPGYGLVDAIYKHDCDSFKWVFLYVCCIDNPNSAVKWWLTNNPVECVLVKRNFLIPPEGGSVPFKVSARYTELTSQAIDVFDDLHQALQRKQLAYDAHLARLRQLQKKKLAEQKKRVPQPPGNGASSSLVSAVPKDGPKGKGGAPMLQEKPEQESAPLPVDLWETLRAMIVDL</sequence>
<dbReference type="AlphaFoldDB" id="A0A166GY53"/>
<dbReference type="Proteomes" id="UP000076532">
    <property type="component" value="Unassembled WGS sequence"/>
</dbReference>
<reference evidence="2 3" key="1">
    <citation type="journal article" date="2016" name="Mol. Biol. Evol.">
        <title>Comparative Genomics of Early-Diverging Mushroom-Forming Fungi Provides Insights into the Origins of Lignocellulose Decay Capabilities.</title>
        <authorList>
            <person name="Nagy L.G."/>
            <person name="Riley R."/>
            <person name="Tritt A."/>
            <person name="Adam C."/>
            <person name="Daum C."/>
            <person name="Floudas D."/>
            <person name="Sun H."/>
            <person name="Yadav J.S."/>
            <person name="Pangilinan J."/>
            <person name="Larsson K.H."/>
            <person name="Matsuura K."/>
            <person name="Barry K."/>
            <person name="Labutti K."/>
            <person name="Kuo R."/>
            <person name="Ohm R.A."/>
            <person name="Bhattacharya S.S."/>
            <person name="Shirouzu T."/>
            <person name="Yoshinaga Y."/>
            <person name="Martin F.M."/>
            <person name="Grigoriev I.V."/>
            <person name="Hibbett D.S."/>
        </authorList>
    </citation>
    <scope>NUCLEOTIDE SEQUENCE [LARGE SCALE GENOMIC DNA]</scope>
    <source>
        <strain evidence="2 3">CBS 109695</strain>
    </source>
</reference>
<dbReference type="OrthoDB" id="5584477at2759"/>
<evidence type="ECO:0000313" key="3">
    <source>
        <dbReference type="Proteomes" id="UP000076532"/>
    </source>
</evidence>
<evidence type="ECO:0008006" key="4">
    <source>
        <dbReference type="Google" id="ProtNLM"/>
    </source>
</evidence>
<proteinExistence type="predicted"/>
<dbReference type="EMBL" id="KV417574">
    <property type="protein sequence ID" value="KZP18283.1"/>
    <property type="molecule type" value="Genomic_DNA"/>
</dbReference>
<keyword evidence="3" id="KW-1185">Reference proteome</keyword>
<evidence type="ECO:0000256" key="1">
    <source>
        <dbReference type="SAM" id="MobiDB-lite"/>
    </source>
</evidence>
<gene>
    <name evidence="2" type="ORF">FIBSPDRAFT_863966</name>
</gene>